<dbReference type="Pfam" id="PF07801">
    <property type="entry name" value="DUF1647"/>
    <property type="match status" value="1"/>
</dbReference>
<proteinExistence type="predicted"/>
<reference evidence="3" key="1">
    <citation type="submission" date="2022-11" db="UniProtKB">
        <authorList>
            <consortium name="WormBaseParasite"/>
        </authorList>
    </citation>
    <scope>IDENTIFICATION</scope>
</reference>
<organism evidence="2 3">
    <name type="scientific">Panagrolaimus davidi</name>
    <dbReference type="NCBI Taxonomy" id="227884"/>
    <lineage>
        <taxon>Eukaryota</taxon>
        <taxon>Metazoa</taxon>
        <taxon>Ecdysozoa</taxon>
        <taxon>Nematoda</taxon>
        <taxon>Chromadorea</taxon>
        <taxon>Rhabditida</taxon>
        <taxon>Tylenchina</taxon>
        <taxon>Panagrolaimomorpha</taxon>
        <taxon>Panagrolaimoidea</taxon>
        <taxon>Panagrolaimidae</taxon>
        <taxon>Panagrolaimus</taxon>
    </lineage>
</organism>
<keyword evidence="2" id="KW-1185">Reference proteome</keyword>
<evidence type="ECO:0000313" key="3">
    <source>
        <dbReference type="WBParaSite" id="PDA_v2.g21856.t1"/>
    </source>
</evidence>
<evidence type="ECO:0000313" key="2">
    <source>
        <dbReference type="Proteomes" id="UP000887578"/>
    </source>
</evidence>
<dbReference type="PANTHER" id="PTHR31389">
    <property type="entry name" value="LD39211P"/>
    <property type="match status" value="1"/>
</dbReference>
<keyword evidence="1" id="KW-0472">Membrane</keyword>
<keyword evidence="1" id="KW-1133">Transmembrane helix</keyword>
<dbReference type="AlphaFoldDB" id="A0A914PT39"/>
<sequence>MIAYILKNDLSKQQLDQYHYECPFVHLRHFNVSKYPKFVQNLNEYRWKPIIVSEVLEEVESVFYFDSSIIFLNQDGESIKDVFEKMDTEFSKCGIRQFGRVGHTIFAATHPKMIELFNISSQIVKQNFMYSANSFVVTPKASKIIRKWTECALEKECMAPEGSELYCMLPILWEGKYANCHRFDHSALALLTLQCSLDTKDFFQPSYLLDTKRIEYPPFITREMVFILLIFVGIYFMYLLYSKRNVSPFEFIESSKGPSKSSTPRGVPP</sequence>
<keyword evidence="1" id="KW-0812">Transmembrane</keyword>
<dbReference type="Proteomes" id="UP000887578">
    <property type="component" value="Unplaced"/>
</dbReference>
<dbReference type="WBParaSite" id="PDA_v2.g21856.t1">
    <property type="protein sequence ID" value="PDA_v2.g21856.t1"/>
    <property type="gene ID" value="PDA_v2.g21856"/>
</dbReference>
<accession>A0A914PT39</accession>
<protein>
    <submittedName>
        <fullName evidence="3">Uncharacterized protein</fullName>
    </submittedName>
</protein>
<feature type="transmembrane region" description="Helical" evidence="1">
    <location>
        <begin position="224"/>
        <end position="241"/>
    </location>
</feature>
<evidence type="ECO:0000256" key="1">
    <source>
        <dbReference type="SAM" id="Phobius"/>
    </source>
</evidence>
<dbReference type="InterPro" id="IPR012444">
    <property type="entry name" value="DUF1647"/>
</dbReference>
<dbReference type="PANTHER" id="PTHR31389:SF4">
    <property type="entry name" value="LD39211P"/>
    <property type="match status" value="1"/>
</dbReference>
<name>A0A914PT39_9BILA</name>